<evidence type="ECO:0000259" key="3">
    <source>
        <dbReference type="Pfam" id="PF03178"/>
    </source>
</evidence>
<proteinExistence type="predicted"/>
<dbReference type="Gene3D" id="2.130.10.10">
    <property type="entry name" value="YVTN repeat-like/Quinoprotein amine dehydrogenase"/>
    <property type="match status" value="4"/>
</dbReference>
<feature type="domain" description="RSE1/DDB1/CPSF1 second beta-propeller" evidence="5">
    <location>
        <begin position="523"/>
        <end position="1004"/>
    </location>
</feature>
<keyword evidence="2" id="KW-0539">Nucleus</keyword>
<evidence type="ECO:0000313" key="8">
    <source>
        <dbReference type="RefSeq" id="XP_014670528.1"/>
    </source>
</evidence>
<evidence type="ECO:0000259" key="5">
    <source>
        <dbReference type="Pfam" id="PF23726"/>
    </source>
</evidence>
<feature type="domain" description="RSE1/DDB1/CPSF1 C-terminal" evidence="3">
    <location>
        <begin position="1077"/>
        <end position="1414"/>
    </location>
</feature>
<keyword evidence="6" id="KW-1185">Reference proteome</keyword>
<dbReference type="Gene3D" id="1.10.150.910">
    <property type="match status" value="1"/>
</dbReference>
<feature type="domain" description="RSE1/DDB1/CPSF1 first beta-propeller" evidence="4">
    <location>
        <begin position="14"/>
        <end position="399"/>
    </location>
</feature>
<dbReference type="Pfam" id="PF03178">
    <property type="entry name" value="CPSF_A"/>
    <property type="match status" value="1"/>
</dbReference>
<evidence type="ECO:0000256" key="1">
    <source>
        <dbReference type="ARBA" id="ARBA00004123"/>
    </source>
</evidence>
<comment type="subcellular location">
    <subcellularLocation>
        <location evidence="1">Nucleus</location>
    </subcellularLocation>
</comment>
<evidence type="ECO:0000256" key="2">
    <source>
        <dbReference type="ARBA" id="ARBA00023242"/>
    </source>
</evidence>
<gene>
    <name evidence="7 8" type="primary">LOC106811431</name>
</gene>
<dbReference type="PANTHER" id="PTHR10644">
    <property type="entry name" value="DNA REPAIR/RNA PROCESSING CPSF FAMILY"/>
    <property type="match status" value="1"/>
</dbReference>
<evidence type="ECO:0000313" key="7">
    <source>
        <dbReference type="RefSeq" id="XP_014670527.1"/>
    </source>
</evidence>
<organism evidence="6 8">
    <name type="scientific">Priapulus caudatus</name>
    <name type="common">Priapulid worm</name>
    <dbReference type="NCBI Taxonomy" id="37621"/>
    <lineage>
        <taxon>Eukaryota</taxon>
        <taxon>Metazoa</taxon>
        <taxon>Ecdysozoa</taxon>
        <taxon>Scalidophora</taxon>
        <taxon>Priapulida</taxon>
        <taxon>Priapulimorpha</taxon>
        <taxon>Priapulimorphida</taxon>
        <taxon>Priapulidae</taxon>
        <taxon>Priapulus</taxon>
    </lineage>
</organism>
<dbReference type="InterPro" id="IPR015943">
    <property type="entry name" value="WD40/YVTN_repeat-like_dom_sf"/>
</dbReference>
<dbReference type="Pfam" id="PF23726">
    <property type="entry name" value="Beta-prop_RSE1_2nd"/>
    <property type="match status" value="1"/>
</dbReference>
<dbReference type="InterPro" id="IPR050358">
    <property type="entry name" value="RSE1/DDB1/CFT1"/>
</dbReference>
<protein>
    <submittedName>
        <fullName evidence="7 8">Cleavage and polyadenylation specificity factor subunit 1-like isoform X1</fullName>
    </submittedName>
</protein>
<dbReference type="InterPro" id="IPR018846">
    <property type="entry name" value="Beta-prop_RSE1/DDB1/CPSF1_1st"/>
</dbReference>
<dbReference type="RefSeq" id="XP_014670528.1">
    <property type="nucleotide sequence ID" value="XM_014815042.1"/>
</dbReference>
<evidence type="ECO:0000259" key="4">
    <source>
        <dbReference type="Pfam" id="PF10433"/>
    </source>
</evidence>
<dbReference type="GeneID" id="106811431"/>
<name>A0ABM1EEA7_PRICU</name>
<dbReference type="Proteomes" id="UP000695022">
    <property type="component" value="Unplaced"/>
</dbReference>
<sequence length="1448" mass="162085">MYAMYKELHPPTGIEHSIHCHFYNMDQYNLVVAGANQLSVYRLILATEAKSSSAEKTLAESKRMKLECLATYQLFGVVQSIRSVNLSGSCRDSLMLSFKDAKLSIVEYDPSTNGLKTLSLHFFEDEDVKDGFITNYNRPNVRVDPDGRCAVMLIYGTRLVVLPFRKEGVVEEIESNTGAGKLPVMSSYMIDMHRLDECITNIIDLQFLHGYYEPTLFILYEPMQTWAGRVAARIDSCSIVAISLNIREKVHPIIWSISNLPFDCLQAMTVPKPIGGALVFAANSLLYLNQSFPPLGVSLNGFSDNSTAFPLKIQEGVKISLDCAQASFAAFDRLVISLKGGELYVLTLLADGMRSVRGFHFDKAASSVLTTCICTLENGYLFLGSRVGNSLLLKYTEKLPDNLVEPKRSDSDTKKLAENPSKRKRLDTMGDWMASDVAEVQDPEELEVYGEAAMQTGTQLSQYSFEVCDSILNICPCGWVSMGEPAFLSEEFQNSLDPDIELVTTSGHGKNGALSILQRTIRPQVVTTFELPGCYDMWTVVGPQTPEKDIVQKKDGSDGEEDIEEEKPTVIPNSHAFLILSRSDSSMILQTGHEINELDHSGFNTQGPTVFAGNMGKNQYIVQVNSAAVRLLRGVEMQQEVLVELNAPIVHATLADPYLVIASEEGEFALLKLQEDADGNAKLSLTKSHVHNKESKVLALSAYKDTGGLFTTKPTDGDVPADQYFTNLPAAAAKREENHEVPVKKLDDEDELLYGESAELLQPLNGADDEEIQREANASPHLTELHVEATHWLAVARDDGMLQICSLPDFSVCFVVRNFPAGKRVLVDHDQENTAARTVNEKPAEEVTSTQEVKELMLVGLGNMSSRPHLLARVNEELLIYEAFPYRGHGREKHLRLRFSKVPINLLLKEKKVSKSRKKAEAEQKAVFSKHVNRLRYFEDIAGYSGIFVCGHYPHWLFMSQRGILRAHPMGIDGSVTCFSPFHNVNCPKGFLYFNRQGELRIAVLPTHLSYDAPWPVRKVPLRCTPHFICYHLDSKTYALVTSVPVTCNRSVKMVGEEKEIETVERDDRFIYPTIEKFSVQLFSPVSWEAIPNTSIEFEDWEHITCLKNVSLKSEGTVSGLKGYLAVGTNISYSDEITCRGRILLLDVIEVVPEPGQPLTKNKIKVLYDEEQKGPVTSLTQVAGHLLGAIGQKIYMWELNGDQLVARAFIDTQIYVHQTIGLKNFVLVADIVKSISLLRYQEETKTLSLISKDIKPMDVLGIEYFIDNTQIAFLATDTHCNVFLYLYQPEARESCGGQRLVRRADINIGSRVVSMFRVRCKIQDPSTDKKASSSVEKKQVTFFATLDGSLSYLLPMTEKTYRRLLMLQNALVIHIPHNAGLNPRAYRMVKSGHRMLANQNRNILDGDLLWKFLHLSMGERTELCKKIGTTSDQIIEDLQDADRQTAHI</sequence>
<dbReference type="InterPro" id="IPR058543">
    <property type="entry name" value="Beta-prop_RSE1/DDB1/CPSF1_2nd"/>
</dbReference>
<dbReference type="Pfam" id="PF10433">
    <property type="entry name" value="Beta-prop_RSE1_1st"/>
    <property type="match status" value="1"/>
</dbReference>
<dbReference type="InterPro" id="IPR004871">
    <property type="entry name" value="RSE1/DDB1/CPSF1_C"/>
</dbReference>
<reference evidence="7 8" key="1">
    <citation type="submission" date="2025-05" db="UniProtKB">
        <authorList>
            <consortium name="RefSeq"/>
        </authorList>
    </citation>
    <scope>IDENTIFICATION</scope>
</reference>
<dbReference type="RefSeq" id="XP_014670527.1">
    <property type="nucleotide sequence ID" value="XM_014815041.1"/>
</dbReference>
<accession>A0ABM1EEA7</accession>
<evidence type="ECO:0000313" key="6">
    <source>
        <dbReference type="Proteomes" id="UP000695022"/>
    </source>
</evidence>